<organism evidence="1 2">
    <name type="scientific">Eimeria tenella</name>
    <name type="common">Coccidian parasite</name>
    <dbReference type="NCBI Taxonomy" id="5802"/>
    <lineage>
        <taxon>Eukaryota</taxon>
        <taxon>Sar</taxon>
        <taxon>Alveolata</taxon>
        <taxon>Apicomplexa</taxon>
        <taxon>Conoidasida</taxon>
        <taxon>Coccidia</taxon>
        <taxon>Eucoccidiorida</taxon>
        <taxon>Eimeriorina</taxon>
        <taxon>Eimeriidae</taxon>
        <taxon>Eimeria</taxon>
    </lineage>
</organism>
<dbReference type="EMBL" id="HG675281">
    <property type="protein sequence ID" value="CDJ40797.1"/>
    <property type="molecule type" value="Genomic_DNA"/>
</dbReference>
<proteinExistence type="predicted"/>
<evidence type="ECO:0000313" key="1">
    <source>
        <dbReference type="EMBL" id="CDJ40797.1"/>
    </source>
</evidence>
<dbReference type="VEuPathDB" id="ToxoDB:ETH2_0832700"/>
<dbReference type="Proteomes" id="UP000030747">
    <property type="component" value="Unassembled WGS sequence"/>
</dbReference>
<feature type="non-terminal residue" evidence="1">
    <location>
        <position position="1"/>
    </location>
</feature>
<dbReference type="RefSeq" id="XP_013231547.1">
    <property type="nucleotide sequence ID" value="XM_013376093.1"/>
</dbReference>
<keyword evidence="2" id="KW-1185">Reference proteome</keyword>
<protein>
    <submittedName>
        <fullName evidence="1">Uncharacterized protein</fullName>
    </submittedName>
</protein>
<dbReference type="Gene3D" id="1.20.5.2050">
    <property type="match status" value="1"/>
</dbReference>
<dbReference type="VEuPathDB" id="ToxoDB:ETH_00042305"/>
<dbReference type="AlphaFoldDB" id="U6KRP7"/>
<gene>
    <name evidence="1" type="ORF">ETH_00042305</name>
</gene>
<evidence type="ECO:0000313" key="2">
    <source>
        <dbReference type="Proteomes" id="UP000030747"/>
    </source>
</evidence>
<dbReference type="GeneID" id="25257500"/>
<accession>U6KRP7</accession>
<reference evidence="1" key="2">
    <citation type="submission" date="2013-10" db="EMBL/GenBank/DDBJ databases">
        <authorList>
            <person name="Aslett M."/>
        </authorList>
    </citation>
    <scope>NUCLEOTIDE SEQUENCE [LARGE SCALE GENOMIC DNA]</scope>
    <source>
        <strain evidence="1">Houghton</strain>
    </source>
</reference>
<sequence>YRPAHLLRPKRVSVAADYFAAAAPCMFFEKLNESWEVLFFENNKRSSKPFPVKKFGVAAAKQKATQFAIQMQVQQQQQQQQQWQQQQMR</sequence>
<name>U6KRP7_EIMTE</name>
<dbReference type="OrthoDB" id="361126at2759"/>
<reference evidence="1" key="1">
    <citation type="submission" date="2013-10" db="EMBL/GenBank/DDBJ databases">
        <title>Genomic analysis of the causative agents of coccidiosis in chickens.</title>
        <authorList>
            <person name="Reid A.J."/>
            <person name="Blake D."/>
            <person name="Billington K."/>
            <person name="Browne H."/>
            <person name="Dunn M."/>
            <person name="Hung S."/>
            <person name="Kawahara F."/>
            <person name="Miranda-Saavedra D."/>
            <person name="Mourier T."/>
            <person name="Nagra H."/>
            <person name="Otto T.D."/>
            <person name="Rawlings N."/>
            <person name="Sanchez A."/>
            <person name="Sanders M."/>
            <person name="Subramaniam C."/>
            <person name="Tay Y."/>
            <person name="Dear P."/>
            <person name="Doerig C."/>
            <person name="Gruber A."/>
            <person name="Parkinson J."/>
            <person name="Shirley M."/>
            <person name="Wan K.L."/>
            <person name="Berriman M."/>
            <person name="Tomley F."/>
            <person name="Pain A."/>
        </authorList>
    </citation>
    <scope>NUCLEOTIDE SEQUENCE [LARGE SCALE GENOMIC DNA]</scope>
    <source>
        <strain evidence="1">Houghton</strain>
    </source>
</reference>